<evidence type="ECO:0000313" key="1">
    <source>
        <dbReference type="EMBL" id="GBM36544.1"/>
    </source>
</evidence>
<gene>
    <name evidence="1" type="ORF">AVEN_65077_1</name>
</gene>
<proteinExistence type="predicted"/>
<dbReference type="EMBL" id="BGPR01000814">
    <property type="protein sequence ID" value="GBM36544.1"/>
    <property type="molecule type" value="Genomic_DNA"/>
</dbReference>
<dbReference type="PANTHER" id="PTHR47326">
    <property type="entry name" value="TRANSPOSABLE ELEMENT TC3 TRANSPOSASE-LIKE PROTEIN"/>
    <property type="match status" value="1"/>
</dbReference>
<sequence>MNVWAGMVHDYLIGPYIFPIRRLNGRTYSILLQETLPELLTEVPASIRGRIWFQHHGAPANFSPYVRNYLDATYANRWIGQCGSVRCPP</sequence>
<protein>
    <submittedName>
        <fullName evidence="1">Uncharacterized protein</fullName>
    </submittedName>
</protein>
<dbReference type="Gene3D" id="3.30.420.10">
    <property type="entry name" value="Ribonuclease H-like superfamily/Ribonuclease H"/>
    <property type="match status" value="1"/>
</dbReference>
<keyword evidence="2" id="KW-1185">Reference proteome</keyword>
<dbReference type="Proteomes" id="UP000499080">
    <property type="component" value="Unassembled WGS sequence"/>
</dbReference>
<dbReference type="AlphaFoldDB" id="A0A4Y2FAB2"/>
<dbReference type="PANTHER" id="PTHR47326:SF1">
    <property type="entry name" value="HTH PSQ-TYPE DOMAIN-CONTAINING PROTEIN"/>
    <property type="match status" value="1"/>
</dbReference>
<name>A0A4Y2FAB2_ARAVE</name>
<dbReference type="InterPro" id="IPR036397">
    <property type="entry name" value="RNaseH_sf"/>
</dbReference>
<evidence type="ECO:0000313" key="2">
    <source>
        <dbReference type="Proteomes" id="UP000499080"/>
    </source>
</evidence>
<reference evidence="1 2" key="1">
    <citation type="journal article" date="2019" name="Sci. Rep.">
        <title>Orb-weaving spider Araneus ventricosus genome elucidates the spidroin gene catalogue.</title>
        <authorList>
            <person name="Kono N."/>
            <person name="Nakamura H."/>
            <person name="Ohtoshi R."/>
            <person name="Moran D.A.P."/>
            <person name="Shinohara A."/>
            <person name="Yoshida Y."/>
            <person name="Fujiwara M."/>
            <person name="Mori M."/>
            <person name="Tomita M."/>
            <person name="Arakawa K."/>
        </authorList>
    </citation>
    <scope>NUCLEOTIDE SEQUENCE [LARGE SCALE GENOMIC DNA]</scope>
</reference>
<comment type="caution">
    <text evidence="1">The sequence shown here is derived from an EMBL/GenBank/DDBJ whole genome shotgun (WGS) entry which is preliminary data.</text>
</comment>
<dbReference type="GO" id="GO:0003676">
    <property type="term" value="F:nucleic acid binding"/>
    <property type="evidence" value="ECO:0007669"/>
    <property type="project" value="InterPro"/>
</dbReference>
<accession>A0A4Y2FAB2</accession>
<dbReference type="OrthoDB" id="6436917at2759"/>
<organism evidence="1 2">
    <name type="scientific">Araneus ventricosus</name>
    <name type="common">Orbweaver spider</name>
    <name type="synonym">Epeira ventricosa</name>
    <dbReference type="NCBI Taxonomy" id="182803"/>
    <lineage>
        <taxon>Eukaryota</taxon>
        <taxon>Metazoa</taxon>
        <taxon>Ecdysozoa</taxon>
        <taxon>Arthropoda</taxon>
        <taxon>Chelicerata</taxon>
        <taxon>Arachnida</taxon>
        <taxon>Araneae</taxon>
        <taxon>Araneomorphae</taxon>
        <taxon>Entelegynae</taxon>
        <taxon>Araneoidea</taxon>
        <taxon>Araneidae</taxon>
        <taxon>Araneus</taxon>
    </lineage>
</organism>